<keyword evidence="2" id="KW-1185">Reference proteome</keyword>
<reference evidence="2" key="1">
    <citation type="submission" date="2023-07" db="EMBL/GenBank/DDBJ databases">
        <title>30 novel species of actinomycetes from the DSMZ collection.</title>
        <authorList>
            <person name="Nouioui I."/>
        </authorList>
    </citation>
    <scope>NUCLEOTIDE SEQUENCE [LARGE SCALE GENOMIC DNA]</scope>
    <source>
        <strain evidence="2">DSM 44918</strain>
    </source>
</reference>
<name>A0ABU2LVU5_9ACTN</name>
<protein>
    <submittedName>
        <fullName evidence="1">HEXXH motif domain-containing protein</fullName>
    </submittedName>
</protein>
<gene>
    <name evidence="1" type="ORF">RNC47_25540</name>
</gene>
<accession>A0ABU2LVU5</accession>
<comment type="caution">
    <text evidence="1">The sequence shown here is derived from an EMBL/GenBank/DDBJ whole genome shotgun (WGS) entry which is preliminary data.</text>
</comment>
<proteinExistence type="predicted"/>
<evidence type="ECO:0000313" key="1">
    <source>
        <dbReference type="EMBL" id="MDT0321699.1"/>
    </source>
</evidence>
<evidence type="ECO:0000313" key="2">
    <source>
        <dbReference type="Proteomes" id="UP001183420"/>
    </source>
</evidence>
<organism evidence="1 2">
    <name type="scientific">Streptomyces millisiae</name>
    <dbReference type="NCBI Taxonomy" id="3075542"/>
    <lineage>
        <taxon>Bacteria</taxon>
        <taxon>Bacillati</taxon>
        <taxon>Actinomycetota</taxon>
        <taxon>Actinomycetes</taxon>
        <taxon>Kitasatosporales</taxon>
        <taxon>Streptomycetaceae</taxon>
        <taxon>Streptomyces</taxon>
    </lineage>
</organism>
<dbReference type="NCBIfam" id="TIGR04267">
    <property type="entry name" value="mod_HExxH"/>
    <property type="match status" value="1"/>
</dbReference>
<dbReference type="RefSeq" id="WP_311601934.1">
    <property type="nucleotide sequence ID" value="NZ_JAVREM010000045.1"/>
</dbReference>
<dbReference type="EMBL" id="JAVREM010000045">
    <property type="protein sequence ID" value="MDT0321699.1"/>
    <property type="molecule type" value="Genomic_DNA"/>
</dbReference>
<sequence length="568" mass="61271">MEQPCERMRMPGHWFDELASGGGSPEAVGFLVSAERNRRLILLAEVLDRVEEHSGALAGPDSVAAAWQLISEAARHRPPAVEELLCSPQTGSWAAHLLRRLHGSAGGPPLWVDVGHLHAVCLAACALAGLDADVTVPVRDGAVVLPTLGLARLEKPGSGIEYDTATARLRGAELTLAQTTGRAVTVTPLSERETADWFPLRRLGPTTWLDDVDPYRDLAEPVPPERLEDAEVEVWRQLFKEAATIPRPGPSGPGRLRGTDIRRIVPWAGTSGEPRSGVVSATTGDAFGSMVVSRPATGLALAEAMVHEFQHSKLSALLHLFPLLDDDRAEIHYAPWRPDPRHLTGLLHGAYAFVGVAGFWRDRMAEPSVADRDVAAFQFALLRVQTGRVVRTLRASDRLTPTGRRLVDGLAGTLRGWRREPVPPTIAARAAAAAISHAVEWRLRNQTRLATEPAGSGTPPVDRPVSPDVWADDRLRLYREPPTRPVTPDELLAAGLPSAAEHGYAATLRATPDDPHALAGWLLATATLHPHRRRLLRRPERLSAALASTGTTPGTPAMATLADRLCAA</sequence>
<dbReference type="InterPro" id="IPR026337">
    <property type="entry name" value="AKG_HExxH"/>
</dbReference>
<dbReference type="Proteomes" id="UP001183420">
    <property type="component" value="Unassembled WGS sequence"/>
</dbReference>